<gene>
    <name evidence="2" type="ORF">OESDEN_23315</name>
</gene>
<evidence type="ECO:0000256" key="1">
    <source>
        <dbReference type="SAM" id="MobiDB-lite"/>
    </source>
</evidence>
<feature type="region of interest" description="Disordered" evidence="1">
    <location>
        <begin position="45"/>
        <end position="107"/>
    </location>
</feature>
<accession>A0A0B1S1H6</accession>
<name>A0A0B1S1H6_OESDE</name>
<proteinExistence type="predicted"/>
<evidence type="ECO:0000313" key="2">
    <source>
        <dbReference type="EMBL" id="KHJ77065.1"/>
    </source>
</evidence>
<protein>
    <submittedName>
        <fullName evidence="2">Uncharacterized protein</fullName>
    </submittedName>
</protein>
<evidence type="ECO:0000313" key="3">
    <source>
        <dbReference type="Proteomes" id="UP000053660"/>
    </source>
</evidence>
<dbReference type="Proteomes" id="UP000053660">
    <property type="component" value="Unassembled WGS sequence"/>
</dbReference>
<dbReference type="AlphaFoldDB" id="A0A0B1S1H6"/>
<feature type="region of interest" description="Disordered" evidence="1">
    <location>
        <begin position="134"/>
        <end position="188"/>
    </location>
</feature>
<reference evidence="2 3" key="1">
    <citation type="submission" date="2014-03" db="EMBL/GenBank/DDBJ databases">
        <title>Draft genome of the hookworm Oesophagostomum dentatum.</title>
        <authorList>
            <person name="Mitreva M."/>
        </authorList>
    </citation>
    <scope>NUCLEOTIDE SEQUENCE [LARGE SCALE GENOMIC DNA]</scope>
    <source>
        <strain evidence="2 3">OD-Hann</strain>
    </source>
</reference>
<sequence>MGLDDEVVEKMNRDITSNPATAHHTMLLMPEDLNARHQHNANIGAKKTLIKQPPPKKAQRQFERMWNVSKPGGSGFEDYDEEGEEEFFQQQQQQQRPRQGLLGQAPPPMTMLAQTVKAQSAAAMAAGFAGGFAGAQKLGLLPPGMPPGWKPGSSQPSPASTGSDEKAAAPKQPTPSNQQASQSEQGLL</sequence>
<feature type="compositionally biased region" description="Low complexity" evidence="1">
    <location>
        <begin position="88"/>
        <end position="104"/>
    </location>
</feature>
<feature type="compositionally biased region" description="Acidic residues" evidence="1">
    <location>
        <begin position="77"/>
        <end position="87"/>
    </location>
</feature>
<dbReference type="EMBL" id="KN611133">
    <property type="protein sequence ID" value="KHJ77065.1"/>
    <property type="molecule type" value="Genomic_DNA"/>
</dbReference>
<keyword evidence="3" id="KW-1185">Reference proteome</keyword>
<organism evidence="2 3">
    <name type="scientific">Oesophagostomum dentatum</name>
    <name type="common">Nodular worm</name>
    <dbReference type="NCBI Taxonomy" id="61180"/>
    <lineage>
        <taxon>Eukaryota</taxon>
        <taxon>Metazoa</taxon>
        <taxon>Ecdysozoa</taxon>
        <taxon>Nematoda</taxon>
        <taxon>Chromadorea</taxon>
        <taxon>Rhabditida</taxon>
        <taxon>Rhabditina</taxon>
        <taxon>Rhabditomorpha</taxon>
        <taxon>Strongyloidea</taxon>
        <taxon>Strongylidae</taxon>
        <taxon>Oesophagostomum</taxon>
    </lineage>
</organism>
<dbReference type="OrthoDB" id="16717at2759"/>
<feature type="compositionally biased region" description="Polar residues" evidence="1">
    <location>
        <begin position="174"/>
        <end position="188"/>
    </location>
</feature>
<feature type="compositionally biased region" description="Polar residues" evidence="1">
    <location>
        <begin position="153"/>
        <end position="162"/>
    </location>
</feature>